<dbReference type="Proteomes" id="UP001152797">
    <property type="component" value="Unassembled WGS sequence"/>
</dbReference>
<feature type="compositionally biased region" description="Basic and acidic residues" evidence="1">
    <location>
        <begin position="111"/>
        <end position="142"/>
    </location>
</feature>
<comment type="caution">
    <text evidence="2">The sequence shown here is derived from an EMBL/GenBank/DDBJ whole genome shotgun (WGS) entry which is preliminary data.</text>
</comment>
<feature type="compositionally biased region" description="Acidic residues" evidence="1">
    <location>
        <begin position="78"/>
        <end position="110"/>
    </location>
</feature>
<evidence type="ECO:0000256" key="1">
    <source>
        <dbReference type="SAM" id="MobiDB-lite"/>
    </source>
</evidence>
<name>A0A9P1BVB1_9DINO</name>
<dbReference type="EMBL" id="CAMXCT030000521">
    <property type="protein sequence ID" value="CAL4767214.1"/>
    <property type="molecule type" value="Genomic_DNA"/>
</dbReference>
<dbReference type="EMBL" id="CAMXCT010000521">
    <property type="protein sequence ID" value="CAI3979902.1"/>
    <property type="molecule type" value="Genomic_DNA"/>
</dbReference>
<evidence type="ECO:0000313" key="3">
    <source>
        <dbReference type="EMBL" id="CAL4767214.1"/>
    </source>
</evidence>
<keyword evidence="4" id="KW-1185">Reference proteome</keyword>
<feature type="region of interest" description="Disordered" evidence="1">
    <location>
        <begin position="48"/>
        <end position="142"/>
    </location>
</feature>
<evidence type="ECO:0000313" key="2">
    <source>
        <dbReference type="EMBL" id="CAI3979902.1"/>
    </source>
</evidence>
<dbReference type="EMBL" id="CAMXCT020000521">
    <property type="protein sequence ID" value="CAL1133277.1"/>
    <property type="molecule type" value="Genomic_DNA"/>
</dbReference>
<feature type="region of interest" description="Disordered" evidence="1">
    <location>
        <begin position="1"/>
        <end position="25"/>
    </location>
</feature>
<reference evidence="2" key="1">
    <citation type="submission" date="2022-10" db="EMBL/GenBank/DDBJ databases">
        <authorList>
            <person name="Chen Y."/>
            <person name="Dougan E. K."/>
            <person name="Chan C."/>
            <person name="Rhodes N."/>
            <person name="Thang M."/>
        </authorList>
    </citation>
    <scope>NUCLEOTIDE SEQUENCE</scope>
</reference>
<dbReference type="AlphaFoldDB" id="A0A9P1BVB1"/>
<evidence type="ECO:0000313" key="4">
    <source>
        <dbReference type="Proteomes" id="UP001152797"/>
    </source>
</evidence>
<proteinExistence type="predicted"/>
<reference evidence="3 4" key="2">
    <citation type="submission" date="2024-05" db="EMBL/GenBank/DDBJ databases">
        <authorList>
            <person name="Chen Y."/>
            <person name="Shah S."/>
            <person name="Dougan E. K."/>
            <person name="Thang M."/>
            <person name="Chan C."/>
        </authorList>
    </citation>
    <scope>NUCLEOTIDE SEQUENCE [LARGE SCALE GENOMIC DNA]</scope>
</reference>
<accession>A0A9P1BVB1</accession>
<protein>
    <submittedName>
        <fullName evidence="2">Uncharacterized protein</fullName>
    </submittedName>
</protein>
<gene>
    <name evidence="2" type="ORF">C1SCF055_LOCUS7822</name>
</gene>
<sequence>MASPKPFGGGDALTDVPSDVMAHPRRGYTGTMKQVAQSLGATYVDFSASDAQGIGGGGNDGGDEGDDKKASGAGGGDGGDDPEEPSESESENDNQEEEEEEEQEEEDDETKSDTSGDDAKSEPVKEETKSETKPETKPEDVKPFPHEKYIISINFVMSSINYTYVVKTHPKSMWSQVKGAFFCQHPAKMNDRKSFRFVYANENLEDIPFSGSKTLATLNIHNGANVYVSIAGYGGATQGKVKKADKVAVALARCQSTAQRADRNPLPADLLAKAEKLYQEMTNDNSGRYLMGKVNVMTAPQAGALLEGLNDMTMTEKNIPKMLPFFFPEIVDELKAVKDRTGFTIEALESAFVHQFTVCYYSDEKNRYDYSLKEYVKNRLEFLDAML</sequence>
<organism evidence="2">
    <name type="scientific">Cladocopium goreaui</name>
    <dbReference type="NCBI Taxonomy" id="2562237"/>
    <lineage>
        <taxon>Eukaryota</taxon>
        <taxon>Sar</taxon>
        <taxon>Alveolata</taxon>
        <taxon>Dinophyceae</taxon>
        <taxon>Suessiales</taxon>
        <taxon>Symbiodiniaceae</taxon>
        <taxon>Cladocopium</taxon>
    </lineage>
</organism>